<keyword evidence="3" id="KW-1185">Reference proteome</keyword>
<proteinExistence type="predicted"/>
<evidence type="ECO:0000313" key="3">
    <source>
        <dbReference type="Proteomes" id="UP000593567"/>
    </source>
</evidence>
<feature type="region of interest" description="Disordered" evidence="1">
    <location>
        <begin position="195"/>
        <end position="218"/>
    </location>
</feature>
<accession>A0A7J7J9E5</accession>
<evidence type="ECO:0000313" key="2">
    <source>
        <dbReference type="EMBL" id="KAF6021988.1"/>
    </source>
</evidence>
<comment type="caution">
    <text evidence="2">The sequence shown here is derived from an EMBL/GenBank/DDBJ whole genome shotgun (WGS) entry which is preliminary data.</text>
</comment>
<dbReference type="AlphaFoldDB" id="A0A7J7J9E5"/>
<dbReference type="EMBL" id="VXIV02002922">
    <property type="protein sequence ID" value="KAF6021988.1"/>
    <property type="molecule type" value="Genomic_DNA"/>
</dbReference>
<evidence type="ECO:0000256" key="1">
    <source>
        <dbReference type="SAM" id="MobiDB-lite"/>
    </source>
</evidence>
<sequence length="249" mass="27520">MMTQYIEKAKQKIKHAASEAAESFVHQKTSQLKPELLFDMDMSLTLDAPLIVLPCTLLSTQVLVGELGKMTVTNKREVQTMPPSASDIISIQIRDMKLVTKDVDPLKTTLFGQEVILDEAGVNMTIVHKQVSEAQNDITGVGEFLMEISTHEEINHRAETRRYLDMSADIPHALQLSLSRQAYELTQQAIQTATLDSTSPPAHSEQPSDTSLDSPETAPDVDVEEAFLQINANVTIPVVSVCIKDELVH</sequence>
<dbReference type="Proteomes" id="UP000593567">
    <property type="component" value="Unassembled WGS sequence"/>
</dbReference>
<gene>
    <name evidence="2" type="ORF">EB796_019694</name>
</gene>
<reference evidence="2" key="1">
    <citation type="submission" date="2020-06" db="EMBL/GenBank/DDBJ databases">
        <title>Draft genome of Bugula neritina, a colonial animal packing powerful symbionts and potential medicines.</title>
        <authorList>
            <person name="Rayko M."/>
        </authorList>
    </citation>
    <scope>NUCLEOTIDE SEQUENCE [LARGE SCALE GENOMIC DNA]</scope>
    <source>
        <strain evidence="2">Kwan_BN1</strain>
    </source>
</reference>
<protein>
    <submittedName>
        <fullName evidence="2">Uncharacterized protein</fullName>
    </submittedName>
</protein>
<organism evidence="2 3">
    <name type="scientific">Bugula neritina</name>
    <name type="common">Brown bryozoan</name>
    <name type="synonym">Sertularia neritina</name>
    <dbReference type="NCBI Taxonomy" id="10212"/>
    <lineage>
        <taxon>Eukaryota</taxon>
        <taxon>Metazoa</taxon>
        <taxon>Spiralia</taxon>
        <taxon>Lophotrochozoa</taxon>
        <taxon>Bryozoa</taxon>
        <taxon>Gymnolaemata</taxon>
        <taxon>Cheilostomatida</taxon>
        <taxon>Flustrina</taxon>
        <taxon>Buguloidea</taxon>
        <taxon>Bugulidae</taxon>
        <taxon>Bugula</taxon>
    </lineage>
</organism>
<name>A0A7J7J9E5_BUGNE</name>
<feature type="compositionally biased region" description="Polar residues" evidence="1">
    <location>
        <begin position="195"/>
        <end position="214"/>
    </location>
</feature>